<evidence type="ECO:0000313" key="7">
    <source>
        <dbReference type="Proteomes" id="UP000000268"/>
    </source>
</evidence>
<sequence>MDKRESLIEQFSTFIAWSEERFQRWQTDPRLSRHMERSLQQVSSGESQYWVAYWHQQWQQHNQTISRDHLYAYLQEPCYRVASQLWSTYQHRNDRPLFDLFSQGVLCFQKLLTSFNPILNPNLGAYASFFLKWRILDELRRQDKSYGHTLWSLLLHTSETRVRKALIAMGIQDSLLECHLQAWDCYVELYKPAKIKREGKTQAPSPEIWSDIVSTYNLLMPHPQELETIQQWVKTSGQAVFRYMAPAEVSINQPLSTEGQQELIDVIAAPDDPERADSLHDYGAIHTKILAWLREEWQGLDLKTYRLNVHTKTIVQLYYGEGQEQKDISQQLGINQSTVSRTLNKVKTIVTDRFLEWSRDHLHISLQVNDVETINAAVSQWLWSICQTQSGGNES</sequence>
<dbReference type="KEGG" id="amr:AM1_6340"/>
<dbReference type="SUPFAM" id="SSF88946">
    <property type="entry name" value="Sigma2 domain of RNA polymerase sigma factors"/>
    <property type="match status" value="1"/>
</dbReference>
<organism evidence="6 7">
    <name type="scientific">Acaryochloris marina (strain MBIC 11017)</name>
    <dbReference type="NCBI Taxonomy" id="329726"/>
    <lineage>
        <taxon>Bacteria</taxon>
        <taxon>Bacillati</taxon>
        <taxon>Cyanobacteriota</taxon>
        <taxon>Cyanophyceae</taxon>
        <taxon>Acaryochloridales</taxon>
        <taxon>Acaryochloridaceae</taxon>
        <taxon>Acaryochloris</taxon>
    </lineage>
</organism>
<gene>
    <name evidence="6" type="ordered locus">AM1_6340</name>
</gene>
<evidence type="ECO:0000256" key="1">
    <source>
        <dbReference type="ARBA" id="ARBA00023015"/>
    </source>
</evidence>
<dbReference type="EMBL" id="CP000828">
    <property type="protein sequence ID" value="ABW31270.1"/>
    <property type="molecule type" value="Genomic_DNA"/>
</dbReference>
<dbReference type="SUPFAM" id="SSF88659">
    <property type="entry name" value="Sigma3 and sigma4 domains of RNA polymerase sigma factors"/>
    <property type="match status" value="1"/>
</dbReference>
<evidence type="ECO:0000313" key="6">
    <source>
        <dbReference type="EMBL" id="ABW31270.1"/>
    </source>
</evidence>
<dbReference type="HOGENOM" id="CLU_042265_0_0_3"/>
<dbReference type="PANTHER" id="PTHR30385">
    <property type="entry name" value="SIGMA FACTOR F FLAGELLAR"/>
    <property type="match status" value="1"/>
</dbReference>
<keyword evidence="7" id="KW-1185">Reference proteome</keyword>
<dbReference type="RefSeq" id="WP_012166447.1">
    <property type="nucleotide sequence ID" value="NC_009925.1"/>
</dbReference>
<dbReference type="InterPro" id="IPR014284">
    <property type="entry name" value="RNA_pol_sigma-70_dom"/>
</dbReference>
<keyword evidence="3" id="KW-0238">DNA-binding</keyword>
<evidence type="ECO:0000256" key="3">
    <source>
        <dbReference type="ARBA" id="ARBA00023125"/>
    </source>
</evidence>
<reference evidence="6 7" key="1">
    <citation type="journal article" date="2008" name="Proc. Natl. Acad. Sci. U.S.A.">
        <title>Niche adaptation and genome expansion in the chlorophyll d-producing cyanobacterium Acaryochloris marina.</title>
        <authorList>
            <person name="Swingley W.D."/>
            <person name="Chen M."/>
            <person name="Cheung P.C."/>
            <person name="Conrad A.L."/>
            <person name="Dejesa L.C."/>
            <person name="Hao J."/>
            <person name="Honchak B.M."/>
            <person name="Karbach L.E."/>
            <person name="Kurdoglu A."/>
            <person name="Lahiri S."/>
            <person name="Mastrian S.D."/>
            <person name="Miyashita H."/>
            <person name="Page L."/>
            <person name="Ramakrishna P."/>
            <person name="Satoh S."/>
            <person name="Sattley W.M."/>
            <person name="Shimada Y."/>
            <person name="Taylor H.L."/>
            <person name="Tomo T."/>
            <person name="Tsuchiya T."/>
            <person name="Wang Z.T."/>
            <person name="Raymond J."/>
            <person name="Mimuro M."/>
            <person name="Blankenship R.E."/>
            <person name="Touchman J.W."/>
        </authorList>
    </citation>
    <scope>NUCLEOTIDE SEQUENCE [LARGE SCALE GENOMIC DNA]</scope>
    <source>
        <strain evidence="7">MBIC 11017</strain>
    </source>
</reference>
<accession>B0C8K8</accession>
<dbReference type="Pfam" id="PF04545">
    <property type="entry name" value="Sigma70_r4"/>
    <property type="match status" value="1"/>
</dbReference>
<name>B0C8K8_ACAM1</name>
<dbReference type="GO" id="GO:0016987">
    <property type="term" value="F:sigma factor activity"/>
    <property type="evidence" value="ECO:0007669"/>
    <property type="project" value="UniProtKB-KW"/>
</dbReference>
<keyword evidence="4" id="KW-0804">Transcription</keyword>
<dbReference type="OrthoDB" id="474800at2"/>
<dbReference type="AlphaFoldDB" id="B0C8K8"/>
<evidence type="ECO:0000256" key="2">
    <source>
        <dbReference type="ARBA" id="ARBA00023082"/>
    </source>
</evidence>
<dbReference type="Gene3D" id="1.10.10.60">
    <property type="entry name" value="Homeodomain-like"/>
    <property type="match status" value="1"/>
</dbReference>
<evidence type="ECO:0000256" key="4">
    <source>
        <dbReference type="ARBA" id="ARBA00023163"/>
    </source>
</evidence>
<dbReference type="eggNOG" id="COG1191">
    <property type="taxonomic scope" value="Bacteria"/>
</dbReference>
<dbReference type="InterPro" id="IPR013325">
    <property type="entry name" value="RNA_pol_sigma_r2"/>
</dbReference>
<dbReference type="GO" id="GO:0003677">
    <property type="term" value="F:DNA binding"/>
    <property type="evidence" value="ECO:0007669"/>
    <property type="project" value="UniProtKB-KW"/>
</dbReference>
<feature type="domain" description="RNA polymerase sigma-70 region 4" evidence="5">
    <location>
        <begin position="308"/>
        <end position="343"/>
    </location>
</feature>
<dbReference type="NCBIfam" id="TIGR02937">
    <property type="entry name" value="sigma70-ECF"/>
    <property type="match status" value="1"/>
</dbReference>
<proteinExistence type="predicted"/>
<protein>
    <recommendedName>
        <fullName evidence="5">RNA polymerase sigma-70 region 4 domain-containing protein</fullName>
    </recommendedName>
</protein>
<keyword evidence="1" id="KW-0805">Transcription regulation</keyword>
<dbReference type="STRING" id="329726.AM1_6340"/>
<evidence type="ECO:0000259" key="5">
    <source>
        <dbReference type="Pfam" id="PF04545"/>
    </source>
</evidence>
<dbReference type="Proteomes" id="UP000000268">
    <property type="component" value="Chromosome"/>
</dbReference>
<dbReference type="GO" id="GO:0006352">
    <property type="term" value="P:DNA-templated transcription initiation"/>
    <property type="evidence" value="ECO:0007669"/>
    <property type="project" value="InterPro"/>
</dbReference>
<keyword evidence="2" id="KW-0731">Sigma factor</keyword>
<dbReference type="InterPro" id="IPR013324">
    <property type="entry name" value="RNA_pol_sigma_r3/r4-like"/>
</dbReference>
<dbReference type="InterPro" id="IPR007630">
    <property type="entry name" value="RNA_pol_sigma70_r4"/>
</dbReference>
<dbReference type="PANTHER" id="PTHR30385:SF7">
    <property type="entry name" value="RNA POLYMERASE SIGMA FACTOR FLIA"/>
    <property type="match status" value="1"/>
</dbReference>